<comment type="caution">
    <text evidence="1">The sequence shown here is derived from an EMBL/GenBank/DDBJ whole genome shotgun (WGS) entry which is preliminary data.</text>
</comment>
<reference evidence="1 2" key="1">
    <citation type="submission" date="2020-10" db="EMBL/GenBank/DDBJ databases">
        <title>The Coptis chinensis genome and diversification of protoberbering-type alkaloids.</title>
        <authorList>
            <person name="Wang B."/>
            <person name="Shu S."/>
            <person name="Song C."/>
            <person name="Liu Y."/>
        </authorList>
    </citation>
    <scope>NUCLEOTIDE SEQUENCE [LARGE SCALE GENOMIC DNA]</scope>
    <source>
        <strain evidence="1">HL-2020</strain>
        <tissue evidence="1">Leaf</tissue>
    </source>
</reference>
<proteinExistence type="predicted"/>
<dbReference type="AlphaFoldDB" id="A0A835H575"/>
<gene>
    <name evidence="1" type="ORF">IFM89_020339</name>
</gene>
<dbReference type="EMBL" id="JADFTS010000008">
    <property type="protein sequence ID" value="KAF9593129.1"/>
    <property type="molecule type" value="Genomic_DNA"/>
</dbReference>
<keyword evidence="2" id="KW-1185">Reference proteome</keyword>
<name>A0A835H575_9MAGN</name>
<dbReference type="Proteomes" id="UP000631114">
    <property type="component" value="Unassembled WGS sequence"/>
</dbReference>
<sequence length="112" mass="13222">MSNQLCYHVQYINVCFAIDVADFELVKEIRTLLIVKQWNMHFLSHITFRREDDRFWVLAFHPEMNLIVAVFKLERERNAFSVLQEFEKVTGVAATASRLNFAARHRMSSTTI</sequence>
<accession>A0A835H575</accession>
<organism evidence="1 2">
    <name type="scientific">Coptis chinensis</name>
    <dbReference type="NCBI Taxonomy" id="261450"/>
    <lineage>
        <taxon>Eukaryota</taxon>
        <taxon>Viridiplantae</taxon>
        <taxon>Streptophyta</taxon>
        <taxon>Embryophyta</taxon>
        <taxon>Tracheophyta</taxon>
        <taxon>Spermatophyta</taxon>
        <taxon>Magnoliopsida</taxon>
        <taxon>Ranunculales</taxon>
        <taxon>Ranunculaceae</taxon>
        <taxon>Coptidoideae</taxon>
        <taxon>Coptis</taxon>
    </lineage>
</organism>
<evidence type="ECO:0000313" key="1">
    <source>
        <dbReference type="EMBL" id="KAF9593129.1"/>
    </source>
</evidence>
<protein>
    <submittedName>
        <fullName evidence="1">Uncharacterized protein</fullName>
    </submittedName>
</protein>
<evidence type="ECO:0000313" key="2">
    <source>
        <dbReference type="Proteomes" id="UP000631114"/>
    </source>
</evidence>